<evidence type="ECO:0000313" key="2">
    <source>
        <dbReference type="EMBL" id="TFY69152.1"/>
    </source>
</evidence>
<evidence type="ECO:0000256" key="1">
    <source>
        <dbReference type="SAM" id="MobiDB-lite"/>
    </source>
</evidence>
<name>A0A4Y9Z3L0_9APHY</name>
<organism evidence="2 3">
    <name type="scientific">Rhodofomes roseus</name>
    <dbReference type="NCBI Taxonomy" id="34475"/>
    <lineage>
        <taxon>Eukaryota</taxon>
        <taxon>Fungi</taxon>
        <taxon>Dikarya</taxon>
        <taxon>Basidiomycota</taxon>
        <taxon>Agaricomycotina</taxon>
        <taxon>Agaricomycetes</taxon>
        <taxon>Polyporales</taxon>
        <taxon>Rhodofomes</taxon>
    </lineage>
</organism>
<accession>A0A4Y9Z3L0</accession>
<reference evidence="2 3" key="1">
    <citation type="submission" date="2019-01" db="EMBL/GenBank/DDBJ databases">
        <title>Genome sequencing of the rare red list fungi Fomitopsis rosea.</title>
        <authorList>
            <person name="Buettner E."/>
            <person name="Kellner H."/>
        </authorList>
    </citation>
    <scope>NUCLEOTIDE SEQUENCE [LARGE SCALE GENOMIC DNA]</scope>
    <source>
        <strain evidence="2 3">DSM 105464</strain>
    </source>
</reference>
<feature type="compositionally biased region" description="Basic residues" evidence="1">
    <location>
        <begin position="495"/>
        <end position="508"/>
    </location>
</feature>
<protein>
    <submittedName>
        <fullName evidence="2">Uncharacterized protein</fullName>
    </submittedName>
</protein>
<gene>
    <name evidence="2" type="ORF">EVJ58_g570</name>
</gene>
<feature type="region of interest" description="Disordered" evidence="1">
    <location>
        <begin position="309"/>
        <end position="349"/>
    </location>
</feature>
<feature type="region of interest" description="Disordered" evidence="1">
    <location>
        <begin position="153"/>
        <end position="183"/>
    </location>
</feature>
<feature type="region of interest" description="Disordered" evidence="1">
    <location>
        <begin position="109"/>
        <end position="140"/>
    </location>
</feature>
<dbReference type="EMBL" id="SEKV01000015">
    <property type="protein sequence ID" value="TFY69152.1"/>
    <property type="molecule type" value="Genomic_DNA"/>
</dbReference>
<feature type="region of interest" description="Disordered" evidence="1">
    <location>
        <begin position="456"/>
        <end position="531"/>
    </location>
</feature>
<sequence>MNESGAAPIGCQSIPRQDELVGYPLRGQEPIDLAELLRKELELTRPDSVASRALGSVDNFGAPHLSEHSGLDWPDYMLASKITRDNSRFSGSGLVNHNLRDLPQARDAIAGSRDGHDPALKYSPAPPNLNGYSSQAQERLTPRRQTALEIAQQYRQQQLRQRQQQSALPTPPNSSSPIWSSSFSPYPSSALSPELLSSMSGVSKLSVPSRSVSLLSDVSQQFRGSATANHILMRHDYELSSSVPTLHVEDSQEVYATSPSLYTLADTVEAYVRDHARRTSNNAALQTFVSRSPGVPRPPSNTFLTAAASRGQTAQNKSALGHAMTTPPSPTSPQQQRGRTLSTQQARSIPLTRLIQRRLSAVPEEDALSQLEEDLPTTSMADVYTRSRTRSLDPGLPVDAQASQLNYLLSPTFSGQHTRAWDVHRNALLDTISSNNTGAVLDLGTGHVVQVKLPVAHTHGQAGPVRGDNRSHRAHGRRENGGEDSSKISEGARGRGQKRGGGRGRGRGGHQGTNRVVNGPERVDGGLMVKS</sequence>
<proteinExistence type="predicted"/>
<dbReference type="Proteomes" id="UP000298390">
    <property type="component" value="Unassembled WGS sequence"/>
</dbReference>
<feature type="compositionally biased region" description="Low complexity" evidence="1">
    <location>
        <begin position="153"/>
        <end position="165"/>
    </location>
</feature>
<dbReference type="AlphaFoldDB" id="A0A4Y9Z3L0"/>
<feature type="compositionally biased region" description="Polar residues" evidence="1">
    <location>
        <begin position="337"/>
        <end position="347"/>
    </location>
</feature>
<feature type="compositionally biased region" description="Basic and acidic residues" evidence="1">
    <location>
        <begin position="467"/>
        <end position="493"/>
    </location>
</feature>
<evidence type="ECO:0000313" key="3">
    <source>
        <dbReference type="Proteomes" id="UP000298390"/>
    </source>
</evidence>
<comment type="caution">
    <text evidence="2">The sequence shown here is derived from an EMBL/GenBank/DDBJ whole genome shotgun (WGS) entry which is preliminary data.</text>
</comment>
<dbReference type="STRING" id="34475.A0A4Y9Z3L0"/>